<name>A0A165L6V0_PELLU</name>
<dbReference type="Pfam" id="PF02576">
    <property type="entry name" value="RimP_N"/>
    <property type="match status" value="1"/>
</dbReference>
<keyword evidence="1 3" id="KW-0963">Cytoplasm</keyword>
<accession>A0A165L6V0</accession>
<dbReference type="GO" id="GO:0000028">
    <property type="term" value="P:ribosomal small subunit assembly"/>
    <property type="evidence" value="ECO:0007669"/>
    <property type="project" value="TreeGrafter"/>
</dbReference>
<evidence type="ECO:0000256" key="1">
    <source>
        <dbReference type="ARBA" id="ARBA00022490"/>
    </source>
</evidence>
<protein>
    <recommendedName>
        <fullName evidence="3">Ribosome maturation factor RimP</fullName>
    </recommendedName>
</protein>
<evidence type="ECO:0000256" key="4">
    <source>
        <dbReference type="SAM" id="MobiDB-lite"/>
    </source>
</evidence>
<dbReference type="InterPro" id="IPR028989">
    <property type="entry name" value="RimP_N"/>
</dbReference>
<feature type="domain" description="Ribosome maturation factor RimP N-terminal" evidence="5">
    <location>
        <begin position="25"/>
        <end position="93"/>
    </location>
</feature>
<comment type="subcellular location">
    <subcellularLocation>
        <location evidence="3">Cytoplasm</location>
    </subcellularLocation>
</comment>
<comment type="function">
    <text evidence="3">Required for maturation of 30S ribosomal subunits.</text>
</comment>
<dbReference type="SUPFAM" id="SSF75420">
    <property type="entry name" value="YhbC-like, N-terminal domain"/>
    <property type="match status" value="1"/>
</dbReference>
<dbReference type="Pfam" id="PF17384">
    <property type="entry name" value="DUF150_C"/>
    <property type="match status" value="1"/>
</dbReference>
<evidence type="ECO:0000313" key="7">
    <source>
        <dbReference type="EMBL" id="KZK73647.1"/>
    </source>
</evidence>
<dbReference type="RefSeq" id="WP_303682349.1">
    <property type="nucleotide sequence ID" value="NZ_LVWG01000035.1"/>
</dbReference>
<sequence length="176" mass="19294">MQGSIDSHIEGIVQNILEDSVGTKGEGVYLVAMTVKGSAVHRKIEVILDADSGVRIDQCSFFARRIRERLEEDEALSGTMGEDFDLVVGSPGLGEPLVLRRQYGRHVGRLLRVWYRDPEGVEHEVAGHLQAVSLTEGGGSITLKPQTAKKKGRQEETEDMTLELDAVSRAVPEAEI</sequence>
<reference evidence="7 8" key="1">
    <citation type="submission" date="2016-03" db="EMBL/GenBank/DDBJ databases">
        <title>Speciation and ecological success in dimly lit waters: horizontal gene transfer in a green sulfur bacteria bloom unveiled by metagenomic assembly.</title>
        <authorList>
            <person name="Llorens-Mares T."/>
            <person name="Liu Z."/>
            <person name="Allen L.Z."/>
            <person name="Rusch D.B."/>
            <person name="Craig M.T."/>
            <person name="Dupont C.L."/>
            <person name="Bryant D.A."/>
            <person name="Casamayor E.O."/>
        </authorList>
    </citation>
    <scope>NUCLEOTIDE SEQUENCE [LARGE SCALE GENOMIC DNA]</scope>
    <source>
        <strain evidence="7">CIII</strain>
    </source>
</reference>
<dbReference type="EMBL" id="LVWG01000035">
    <property type="protein sequence ID" value="KZK73647.1"/>
    <property type="molecule type" value="Genomic_DNA"/>
</dbReference>
<dbReference type="PANTHER" id="PTHR33867:SF1">
    <property type="entry name" value="RIBOSOME MATURATION FACTOR RIMP"/>
    <property type="match status" value="1"/>
</dbReference>
<dbReference type="InterPro" id="IPR003728">
    <property type="entry name" value="Ribosome_maturation_RimP"/>
</dbReference>
<dbReference type="InterPro" id="IPR028998">
    <property type="entry name" value="RimP_C"/>
</dbReference>
<dbReference type="GO" id="GO:0005829">
    <property type="term" value="C:cytosol"/>
    <property type="evidence" value="ECO:0007669"/>
    <property type="project" value="TreeGrafter"/>
</dbReference>
<evidence type="ECO:0000256" key="3">
    <source>
        <dbReference type="HAMAP-Rule" id="MF_01077"/>
    </source>
</evidence>
<evidence type="ECO:0000259" key="6">
    <source>
        <dbReference type="Pfam" id="PF17384"/>
    </source>
</evidence>
<feature type="domain" description="Ribosome maturation factor RimP C-terminal" evidence="6">
    <location>
        <begin position="97"/>
        <end position="175"/>
    </location>
</feature>
<organism evidence="7 8">
    <name type="scientific">Pelodictyon luteolum</name>
    <dbReference type="NCBI Taxonomy" id="1100"/>
    <lineage>
        <taxon>Bacteria</taxon>
        <taxon>Pseudomonadati</taxon>
        <taxon>Chlorobiota</taxon>
        <taxon>Chlorobiia</taxon>
        <taxon>Chlorobiales</taxon>
        <taxon>Chlorobiaceae</taxon>
        <taxon>Chlorobium/Pelodictyon group</taxon>
        <taxon>Pelodictyon</taxon>
    </lineage>
</organism>
<gene>
    <name evidence="3" type="primary">rimP</name>
    <name evidence="7" type="ORF">A3K90_08525</name>
</gene>
<dbReference type="GO" id="GO:0006412">
    <property type="term" value="P:translation"/>
    <property type="evidence" value="ECO:0007669"/>
    <property type="project" value="TreeGrafter"/>
</dbReference>
<comment type="similarity">
    <text evidence="3">Belongs to the RimP family.</text>
</comment>
<evidence type="ECO:0000259" key="5">
    <source>
        <dbReference type="Pfam" id="PF02576"/>
    </source>
</evidence>
<evidence type="ECO:0000313" key="8">
    <source>
        <dbReference type="Proteomes" id="UP000076481"/>
    </source>
</evidence>
<feature type="region of interest" description="Disordered" evidence="4">
    <location>
        <begin position="143"/>
        <end position="162"/>
    </location>
</feature>
<keyword evidence="2 3" id="KW-0690">Ribosome biogenesis</keyword>
<comment type="caution">
    <text evidence="7">The sequence shown here is derived from an EMBL/GenBank/DDBJ whole genome shotgun (WGS) entry which is preliminary data.</text>
</comment>
<evidence type="ECO:0000256" key="2">
    <source>
        <dbReference type="ARBA" id="ARBA00022517"/>
    </source>
</evidence>
<dbReference type="HAMAP" id="MF_01077">
    <property type="entry name" value="RimP"/>
    <property type="match status" value="1"/>
</dbReference>
<dbReference type="InterPro" id="IPR035956">
    <property type="entry name" value="RimP_N_sf"/>
</dbReference>
<dbReference type="PANTHER" id="PTHR33867">
    <property type="entry name" value="RIBOSOME MATURATION FACTOR RIMP"/>
    <property type="match status" value="1"/>
</dbReference>
<dbReference type="AlphaFoldDB" id="A0A165L6V0"/>
<proteinExistence type="inferred from homology"/>
<dbReference type="NCBIfam" id="NF011234">
    <property type="entry name" value="PRK14641.1"/>
    <property type="match status" value="1"/>
</dbReference>
<dbReference type="Gene3D" id="3.30.300.70">
    <property type="entry name" value="RimP-like superfamily, N-terminal"/>
    <property type="match status" value="1"/>
</dbReference>
<dbReference type="Proteomes" id="UP000076481">
    <property type="component" value="Unassembled WGS sequence"/>
</dbReference>